<name>A0A1W1E0V3_9ZZZZ</name>
<dbReference type="InterPro" id="IPR008334">
    <property type="entry name" value="5'-Nucleotdase_C"/>
</dbReference>
<dbReference type="InterPro" id="IPR036907">
    <property type="entry name" value="5'-Nucleotdase_C_sf"/>
</dbReference>
<evidence type="ECO:0000259" key="1">
    <source>
        <dbReference type="Pfam" id="PF02872"/>
    </source>
</evidence>
<dbReference type="EMBL" id="FPHZ01000017">
    <property type="protein sequence ID" value="SFV87461.1"/>
    <property type="molecule type" value="Genomic_DNA"/>
</dbReference>
<dbReference type="Pfam" id="PF02872">
    <property type="entry name" value="5_nucleotid_C"/>
    <property type="match status" value="1"/>
</dbReference>
<dbReference type="GO" id="GO:0016787">
    <property type="term" value="F:hydrolase activity"/>
    <property type="evidence" value="ECO:0007669"/>
    <property type="project" value="InterPro"/>
</dbReference>
<feature type="domain" description="5'-Nucleotidase C-terminal" evidence="1">
    <location>
        <begin position="3"/>
        <end position="75"/>
    </location>
</feature>
<accession>A0A1W1E0V3</accession>
<sequence>MNEMKGSQLKEILEGIAENLFVQDPYLQSGGDMVRMGGLNYTINPVAGLGNRISNIVDDEGTAVDPNKSYKVSGWAQVNSVGNGRLMWDVAADYLRKQGHLDLKKVNHPTIKGVKNNPGIENYAGKLI</sequence>
<dbReference type="GO" id="GO:0009166">
    <property type="term" value="P:nucleotide catabolic process"/>
    <property type="evidence" value="ECO:0007669"/>
    <property type="project" value="InterPro"/>
</dbReference>
<dbReference type="AlphaFoldDB" id="A0A1W1E0V3"/>
<proteinExistence type="predicted"/>
<evidence type="ECO:0000313" key="2">
    <source>
        <dbReference type="EMBL" id="SFV87461.1"/>
    </source>
</evidence>
<organism evidence="2">
    <name type="scientific">hydrothermal vent metagenome</name>
    <dbReference type="NCBI Taxonomy" id="652676"/>
    <lineage>
        <taxon>unclassified sequences</taxon>
        <taxon>metagenomes</taxon>
        <taxon>ecological metagenomes</taxon>
    </lineage>
</organism>
<gene>
    <name evidence="2" type="ORF">MNB_SUP05-SYMBIONT-5-214</name>
</gene>
<dbReference type="SUPFAM" id="SSF55816">
    <property type="entry name" value="5'-nucleotidase (syn. UDP-sugar hydrolase), C-terminal domain"/>
    <property type="match status" value="1"/>
</dbReference>
<protein>
    <submittedName>
        <fullName evidence="2">Sulfur oxidation protein SoxB</fullName>
    </submittedName>
</protein>
<reference evidence="2" key="1">
    <citation type="submission" date="2016-10" db="EMBL/GenBank/DDBJ databases">
        <authorList>
            <person name="de Groot N.N."/>
        </authorList>
    </citation>
    <scope>NUCLEOTIDE SEQUENCE</scope>
</reference>
<dbReference type="Gene3D" id="3.90.780.10">
    <property type="entry name" value="5'-Nucleotidase, C-terminal domain"/>
    <property type="match status" value="1"/>
</dbReference>